<dbReference type="GO" id="GO:0004519">
    <property type="term" value="F:endonuclease activity"/>
    <property type="evidence" value="ECO:0007669"/>
    <property type="project" value="UniProtKB-KW"/>
</dbReference>
<organism evidence="2 3">
    <name type="scientific">Niallia nealsonii</name>
    <dbReference type="NCBI Taxonomy" id="115979"/>
    <lineage>
        <taxon>Bacteria</taxon>
        <taxon>Bacillati</taxon>
        <taxon>Bacillota</taxon>
        <taxon>Bacilli</taxon>
        <taxon>Bacillales</taxon>
        <taxon>Bacillaceae</taxon>
        <taxon>Niallia</taxon>
    </lineage>
</organism>
<evidence type="ECO:0000313" key="2">
    <source>
        <dbReference type="EMBL" id="PKG22734.1"/>
    </source>
</evidence>
<keyword evidence="2" id="KW-0540">Nuclease</keyword>
<evidence type="ECO:0000259" key="1">
    <source>
        <dbReference type="Pfam" id="PF01844"/>
    </source>
</evidence>
<dbReference type="GO" id="GO:0003676">
    <property type="term" value="F:nucleic acid binding"/>
    <property type="evidence" value="ECO:0007669"/>
    <property type="project" value="InterPro"/>
</dbReference>
<protein>
    <submittedName>
        <fullName evidence="2">HNH endonuclease</fullName>
    </submittedName>
</protein>
<dbReference type="AlphaFoldDB" id="A0A2N0YZR2"/>
<dbReference type="InterPro" id="IPR002711">
    <property type="entry name" value="HNH"/>
</dbReference>
<sequence>MAKDYAASFYNGTKWRKCSKGYMQSMNYICERCGDLASICHHKEYITPQNINDFNITLNWTNLEALCQTCHNQEHHSSEICVTGLAFDSKGNLIQK</sequence>
<keyword evidence="2" id="KW-0378">Hydrolase</keyword>
<gene>
    <name evidence="2" type="ORF">CWS01_15595</name>
</gene>
<dbReference type="EMBL" id="PISE01000035">
    <property type="protein sequence ID" value="PKG22734.1"/>
    <property type="molecule type" value="Genomic_DNA"/>
</dbReference>
<evidence type="ECO:0000313" key="3">
    <source>
        <dbReference type="Proteomes" id="UP000233375"/>
    </source>
</evidence>
<keyword evidence="2" id="KW-0255">Endonuclease</keyword>
<feature type="domain" description="HNH" evidence="1">
    <location>
        <begin position="30"/>
        <end position="76"/>
    </location>
</feature>
<dbReference type="OrthoDB" id="9811997at2"/>
<name>A0A2N0YZR2_9BACI</name>
<proteinExistence type="predicted"/>
<dbReference type="GO" id="GO:0008270">
    <property type="term" value="F:zinc ion binding"/>
    <property type="evidence" value="ECO:0007669"/>
    <property type="project" value="InterPro"/>
</dbReference>
<keyword evidence="3" id="KW-1185">Reference proteome</keyword>
<accession>A0A2N0YZR2</accession>
<dbReference type="RefSeq" id="WP_101178121.1">
    <property type="nucleotide sequence ID" value="NZ_PISE01000035.1"/>
</dbReference>
<dbReference type="Proteomes" id="UP000233375">
    <property type="component" value="Unassembled WGS sequence"/>
</dbReference>
<reference evidence="2 3" key="1">
    <citation type="journal article" date="2003" name="Int. J. Syst. Evol. Microbiol.">
        <title>Bacillus nealsonii sp. nov., isolated from a spacecraft-assembly facility, whose spores are gamma-radiation resistant.</title>
        <authorList>
            <person name="Venkateswaran K."/>
            <person name="Kempf M."/>
            <person name="Chen F."/>
            <person name="Satomi M."/>
            <person name="Nicholson W."/>
            <person name="Kern R."/>
        </authorList>
    </citation>
    <scope>NUCLEOTIDE SEQUENCE [LARGE SCALE GENOMIC DNA]</scope>
    <source>
        <strain evidence="2 3">FO-92</strain>
    </source>
</reference>
<dbReference type="Pfam" id="PF01844">
    <property type="entry name" value="HNH"/>
    <property type="match status" value="1"/>
</dbReference>
<comment type="caution">
    <text evidence="2">The sequence shown here is derived from an EMBL/GenBank/DDBJ whole genome shotgun (WGS) entry which is preliminary data.</text>
</comment>